<proteinExistence type="predicted"/>
<name>A0A1Y2HR46_9FUNG</name>
<dbReference type="AlphaFoldDB" id="A0A1Y2HR46"/>
<keyword evidence="3" id="KW-1185">Reference proteome</keyword>
<evidence type="ECO:0000313" key="3">
    <source>
        <dbReference type="Proteomes" id="UP000193411"/>
    </source>
</evidence>
<reference evidence="2 3" key="1">
    <citation type="submission" date="2016-07" db="EMBL/GenBank/DDBJ databases">
        <title>Pervasive Adenine N6-methylation of Active Genes in Fungi.</title>
        <authorList>
            <consortium name="DOE Joint Genome Institute"/>
            <person name="Mondo S.J."/>
            <person name="Dannebaum R.O."/>
            <person name="Kuo R.C."/>
            <person name="Labutti K."/>
            <person name="Haridas S."/>
            <person name="Kuo A."/>
            <person name="Salamov A."/>
            <person name="Ahrendt S.R."/>
            <person name="Lipzen A."/>
            <person name="Sullivan W."/>
            <person name="Andreopoulos W.B."/>
            <person name="Clum A."/>
            <person name="Lindquist E."/>
            <person name="Daum C."/>
            <person name="Ramamoorthy G.K."/>
            <person name="Gryganskyi A."/>
            <person name="Culley D."/>
            <person name="Magnuson J.K."/>
            <person name="James T.Y."/>
            <person name="O'Malley M.A."/>
            <person name="Stajich J.E."/>
            <person name="Spatafora J.W."/>
            <person name="Visel A."/>
            <person name="Grigoriev I.V."/>
        </authorList>
    </citation>
    <scope>NUCLEOTIDE SEQUENCE [LARGE SCALE GENOMIC DNA]</scope>
    <source>
        <strain evidence="2 3">PL171</strain>
    </source>
</reference>
<protein>
    <submittedName>
        <fullName evidence="2">Uncharacterized protein</fullName>
    </submittedName>
</protein>
<sequence length="222" mass="24440">MLIALASLTHMSHCTTVRPRGMQLHSNTRTGPSAAVERPAFHAIAILKEFEIANTPSNMDPDLDPTYPHPHHCHLVNPMANPFHSPLVLIPPLFAVDPNNPMQRTSVDHPTGPITQPQAANTESTSTTTSRAAMESAQPHDSQTQMRLDARDQDARMATLAQEQIELDRQEQLRKNNKDQEEQQAPAYMFIRDVSMAWGDAGSGEAQRRAAQAKAAAGQNNE</sequence>
<dbReference type="Proteomes" id="UP000193411">
    <property type="component" value="Unassembled WGS sequence"/>
</dbReference>
<evidence type="ECO:0000256" key="1">
    <source>
        <dbReference type="SAM" id="MobiDB-lite"/>
    </source>
</evidence>
<evidence type="ECO:0000313" key="2">
    <source>
        <dbReference type="EMBL" id="ORZ36163.1"/>
    </source>
</evidence>
<gene>
    <name evidence="2" type="ORF">BCR44DRAFT_1432915</name>
</gene>
<feature type="region of interest" description="Disordered" evidence="1">
    <location>
        <begin position="201"/>
        <end position="222"/>
    </location>
</feature>
<feature type="compositionally biased region" description="Low complexity" evidence="1">
    <location>
        <begin position="119"/>
        <end position="137"/>
    </location>
</feature>
<accession>A0A1Y2HR46</accession>
<feature type="region of interest" description="Disordered" evidence="1">
    <location>
        <begin position="100"/>
        <end position="149"/>
    </location>
</feature>
<feature type="compositionally biased region" description="Low complexity" evidence="1">
    <location>
        <begin position="209"/>
        <end position="222"/>
    </location>
</feature>
<organism evidence="2 3">
    <name type="scientific">Catenaria anguillulae PL171</name>
    <dbReference type="NCBI Taxonomy" id="765915"/>
    <lineage>
        <taxon>Eukaryota</taxon>
        <taxon>Fungi</taxon>
        <taxon>Fungi incertae sedis</taxon>
        <taxon>Blastocladiomycota</taxon>
        <taxon>Blastocladiomycetes</taxon>
        <taxon>Blastocladiales</taxon>
        <taxon>Catenariaceae</taxon>
        <taxon>Catenaria</taxon>
    </lineage>
</organism>
<dbReference type="EMBL" id="MCFL01000018">
    <property type="protein sequence ID" value="ORZ36163.1"/>
    <property type="molecule type" value="Genomic_DNA"/>
</dbReference>
<comment type="caution">
    <text evidence="2">The sequence shown here is derived from an EMBL/GenBank/DDBJ whole genome shotgun (WGS) entry which is preliminary data.</text>
</comment>